<dbReference type="EC" id="5.4.2.2" evidence="6"/>
<feature type="domain" description="Alpha-D-phosphohexomutase alpha/beta/alpha" evidence="19">
    <location>
        <begin position="328"/>
        <end position="438"/>
    </location>
</feature>
<dbReference type="PRINTS" id="PR00509">
    <property type="entry name" value="PGMPMM"/>
</dbReference>
<dbReference type="PANTHER" id="PTHR45745:SF1">
    <property type="entry name" value="PHOSPHOGLUCOMUTASE 2B-RELATED"/>
    <property type="match status" value="1"/>
</dbReference>
<keyword evidence="8" id="KW-0597">Phosphoprotein</keyword>
<dbReference type="Pfam" id="PF00408">
    <property type="entry name" value="PGM_PMM_IV"/>
    <property type="match status" value="1"/>
</dbReference>
<evidence type="ECO:0000256" key="1">
    <source>
        <dbReference type="ARBA" id="ARBA00000443"/>
    </source>
</evidence>
<comment type="pathway">
    <text evidence="3">Glycolipid metabolism; diglucosyl-diacylglycerol biosynthesis.</text>
</comment>
<proteinExistence type="inferred from homology"/>
<dbReference type="Gene3D" id="3.40.120.10">
    <property type="entry name" value="Alpha-D-Glucose-1,6-Bisphosphate, subunit A, domain 3"/>
    <property type="match status" value="3"/>
</dbReference>
<evidence type="ECO:0000256" key="9">
    <source>
        <dbReference type="ARBA" id="ARBA00022723"/>
    </source>
</evidence>
<dbReference type="Proteomes" id="UP000019243">
    <property type="component" value="Unassembled WGS sequence"/>
</dbReference>
<dbReference type="InterPro" id="IPR005845">
    <property type="entry name" value="A-D-PHexomutase_a/b/a-II"/>
</dbReference>
<dbReference type="AlphaFoldDB" id="W7CY77"/>
<feature type="domain" description="Alpha-D-phosphohexomutase C-terminal" evidence="16">
    <location>
        <begin position="475"/>
        <end position="555"/>
    </location>
</feature>
<feature type="domain" description="Alpha-D-phosphohexomutase alpha/beta/alpha" evidence="18">
    <location>
        <begin position="212"/>
        <end position="320"/>
    </location>
</feature>
<dbReference type="EMBL" id="AODH01000006">
    <property type="protein sequence ID" value="EUJ41892.1"/>
    <property type="molecule type" value="Genomic_DNA"/>
</dbReference>
<dbReference type="PROSITE" id="PS00710">
    <property type="entry name" value="PGM_PMM"/>
    <property type="match status" value="1"/>
</dbReference>
<dbReference type="GO" id="GO:0004614">
    <property type="term" value="F:phosphoglucomutase activity"/>
    <property type="evidence" value="ECO:0007669"/>
    <property type="project" value="UniProtKB-EC"/>
</dbReference>
<dbReference type="STRING" id="1265861.BCAMP_01890"/>
<comment type="similarity">
    <text evidence="5 15">Belongs to the phosphohexose mutase family.</text>
</comment>
<evidence type="ECO:0000313" key="20">
    <source>
        <dbReference type="EMBL" id="EUJ41892.1"/>
    </source>
</evidence>
<sequence>MSWKKAFHNWDEFEQLNELNRQELDEIKLDKTELEDHFYKYIEFGTAGMRGVLGVGTNRLNEYTIRWVSEGLAQYILSQGKLAVKRGVVIAYDSRHFSQEFAYIAASVLALHEIKAYVFESLRPTPELSYAIRYLKAYNGIMITASHNPAQYNGFKVYGEDGAQMTPSAVAAIVANLEQLKGRELTLAAVDTEMAIEQGKIKVISELVDKPYLCDLESVVINDSLIRKHGNDVGIVYTPLHGTGGVLMPQVLEVAGFTNVEYVTKQMNPDPEFSTVNSPNPENIEAFNYAIRVGDEIAADVLLATDPDADRLGVAVPDSNGRYQILSGNQIGALILNYVLDQRKQSGLLPHNAAVVKSIVTSDIGRKIAAHYDVAMFEVLTGFKYIGEKIAQWQADKKFVYQFGYEESNGYMLKAFTRDKDALQAGLMFAELTLAYKQAGLTVLEGLEKLYDQFGYYSDEVVSLTLDGMQGVAEINRIMTNFKTTPPQTVADLNVVVIEDFAKQTRTDCLASTITTLDLPQADVLKFYLEDGSWFCVRPSGTEPKIKFYYCVSADTAMKAADKLMRIKTAVTMLVQ</sequence>
<dbReference type="Pfam" id="PF02878">
    <property type="entry name" value="PGM_PMM_I"/>
    <property type="match status" value="1"/>
</dbReference>
<dbReference type="CDD" id="cd05799">
    <property type="entry name" value="PGM2"/>
    <property type="match status" value="1"/>
</dbReference>
<dbReference type="Pfam" id="PF02879">
    <property type="entry name" value="PGM_PMM_II"/>
    <property type="match status" value="1"/>
</dbReference>
<keyword evidence="21" id="KW-1185">Reference proteome</keyword>
<dbReference type="PANTHER" id="PTHR45745">
    <property type="entry name" value="PHOSPHOMANNOMUTASE 45A"/>
    <property type="match status" value="1"/>
</dbReference>
<evidence type="ECO:0000256" key="15">
    <source>
        <dbReference type="RuleBase" id="RU004326"/>
    </source>
</evidence>
<evidence type="ECO:0000256" key="11">
    <source>
        <dbReference type="ARBA" id="ARBA00023235"/>
    </source>
</evidence>
<dbReference type="SUPFAM" id="SSF53738">
    <property type="entry name" value="Phosphoglucomutase, first 3 domains"/>
    <property type="match status" value="3"/>
</dbReference>
<evidence type="ECO:0000256" key="2">
    <source>
        <dbReference type="ARBA" id="ARBA00001946"/>
    </source>
</evidence>
<dbReference type="Gene3D" id="3.30.310.50">
    <property type="entry name" value="Alpha-D-phosphohexomutase, C-terminal domain"/>
    <property type="match status" value="1"/>
</dbReference>
<dbReference type="GO" id="GO:0006006">
    <property type="term" value="P:glucose metabolic process"/>
    <property type="evidence" value="ECO:0007669"/>
    <property type="project" value="UniProtKB-KW"/>
</dbReference>
<keyword evidence="10 15" id="KW-0460">Magnesium</keyword>
<dbReference type="OrthoDB" id="9806956at2"/>
<dbReference type="PATRIC" id="fig|1265861.3.peg.366"/>
<evidence type="ECO:0000256" key="14">
    <source>
        <dbReference type="ARBA" id="ARBA00041467"/>
    </source>
</evidence>
<dbReference type="InterPro" id="IPR005841">
    <property type="entry name" value="Alpha-D-phosphohexomutase_SF"/>
</dbReference>
<dbReference type="SUPFAM" id="SSF55957">
    <property type="entry name" value="Phosphoglucomutase, C-terminal domain"/>
    <property type="match status" value="1"/>
</dbReference>
<dbReference type="GO" id="GO:0006166">
    <property type="term" value="P:purine ribonucleoside salvage"/>
    <property type="evidence" value="ECO:0007669"/>
    <property type="project" value="TreeGrafter"/>
</dbReference>
<evidence type="ECO:0000259" key="16">
    <source>
        <dbReference type="Pfam" id="PF00408"/>
    </source>
</evidence>
<comment type="catalytic activity">
    <reaction evidence="1">
        <text>alpha-D-glucose 1-phosphate = alpha-D-glucose 6-phosphate</text>
        <dbReference type="Rhea" id="RHEA:23536"/>
        <dbReference type="ChEBI" id="CHEBI:58225"/>
        <dbReference type="ChEBI" id="CHEBI:58601"/>
        <dbReference type="EC" id="5.4.2.2"/>
    </reaction>
</comment>
<evidence type="ECO:0000256" key="13">
    <source>
        <dbReference type="ARBA" id="ARBA00041398"/>
    </source>
</evidence>
<evidence type="ECO:0000256" key="10">
    <source>
        <dbReference type="ARBA" id="ARBA00022842"/>
    </source>
</evidence>
<dbReference type="GO" id="GO:0000287">
    <property type="term" value="F:magnesium ion binding"/>
    <property type="evidence" value="ECO:0007669"/>
    <property type="project" value="InterPro"/>
</dbReference>
<evidence type="ECO:0000256" key="12">
    <source>
        <dbReference type="ARBA" id="ARBA00039995"/>
    </source>
</evidence>
<evidence type="ECO:0000256" key="7">
    <source>
        <dbReference type="ARBA" id="ARBA00022526"/>
    </source>
</evidence>
<dbReference type="InterPro" id="IPR005846">
    <property type="entry name" value="A-D-PHexomutase_a/b/a-III"/>
</dbReference>
<dbReference type="InterPro" id="IPR005843">
    <property type="entry name" value="A-D-PHexomutase_C"/>
</dbReference>
<keyword evidence="7" id="KW-0119">Carbohydrate metabolism</keyword>
<evidence type="ECO:0000259" key="17">
    <source>
        <dbReference type="Pfam" id="PF02878"/>
    </source>
</evidence>
<dbReference type="GO" id="GO:0008973">
    <property type="term" value="F:phosphopentomutase activity"/>
    <property type="evidence" value="ECO:0007669"/>
    <property type="project" value="TreeGrafter"/>
</dbReference>
<reference evidence="20 21" key="1">
    <citation type="submission" date="2012-12" db="EMBL/GenBank/DDBJ databases">
        <title>Novel taxa of Listeriaceae from agricultural environments in the United States.</title>
        <authorList>
            <person name="den Bakker H.C."/>
            <person name="Allred A."/>
            <person name="Warchocki S."/>
            <person name="Wright E.M."/>
            <person name="Burrell A."/>
            <person name="Nightingale K.K."/>
            <person name="Kephart D."/>
            <person name="Wiedmann M."/>
        </authorList>
    </citation>
    <scope>NUCLEOTIDE SEQUENCE [LARGE SCALE GENOMIC DNA]</scope>
    <source>
        <strain evidence="20 21">FSL F6-1037</strain>
    </source>
</reference>
<evidence type="ECO:0000256" key="3">
    <source>
        <dbReference type="ARBA" id="ARBA00005164"/>
    </source>
</evidence>
<dbReference type="InterPro" id="IPR036900">
    <property type="entry name" value="A-D-PHexomutase_C_sf"/>
</dbReference>
<keyword evidence="7" id="KW-0313">Glucose metabolism</keyword>
<organism evidence="20 21">
    <name type="scientific">Brochothrix campestris FSL F6-1037</name>
    <dbReference type="NCBI Taxonomy" id="1265861"/>
    <lineage>
        <taxon>Bacteria</taxon>
        <taxon>Bacillati</taxon>
        <taxon>Bacillota</taxon>
        <taxon>Bacilli</taxon>
        <taxon>Bacillales</taxon>
        <taxon>Listeriaceae</taxon>
        <taxon>Brochothrix</taxon>
    </lineage>
</organism>
<dbReference type="RefSeq" id="WP_035313175.1">
    <property type="nucleotide sequence ID" value="NZ_AODH01000006.1"/>
</dbReference>
<evidence type="ECO:0000256" key="4">
    <source>
        <dbReference type="ARBA" id="ARBA00005189"/>
    </source>
</evidence>
<comment type="pathway">
    <text evidence="4">Lipid metabolism.</text>
</comment>
<gene>
    <name evidence="20" type="ORF">BCAMP_01890</name>
</gene>
<name>W7CY77_9LIST</name>
<comment type="caution">
    <text evidence="20">The sequence shown here is derived from an EMBL/GenBank/DDBJ whole genome shotgun (WGS) entry which is preliminary data.</text>
</comment>
<feature type="domain" description="Alpha-D-phosphohexomutase alpha/beta/alpha" evidence="17">
    <location>
        <begin position="43"/>
        <end position="180"/>
    </location>
</feature>
<evidence type="ECO:0000259" key="18">
    <source>
        <dbReference type="Pfam" id="PF02879"/>
    </source>
</evidence>
<evidence type="ECO:0000259" key="19">
    <source>
        <dbReference type="Pfam" id="PF02880"/>
    </source>
</evidence>
<dbReference type="InterPro" id="IPR016055">
    <property type="entry name" value="A-D-PHexomutase_a/b/a-I/II/III"/>
</dbReference>
<evidence type="ECO:0000256" key="5">
    <source>
        <dbReference type="ARBA" id="ARBA00010231"/>
    </source>
</evidence>
<keyword evidence="9 15" id="KW-0479">Metal-binding</keyword>
<protein>
    <recommendedName>
        <fullName evidence="12">Phosphoglucomutase</fullName>
        <ecNumber evidence="6">5.4.2.2</ecNumber>
    </recommendedName>
    <alternativeName>
        <fullName evidence="14">Alpha-phosphoglucomutase</fullName>
    </alternativeName>
    <alternativeName>
        <fullName evidence="13">Glucose phosphomutase</fullName>
    </alternativeName>
</protein>
<evidence type="ECO:0000256" key="6">
    <source>
        <dbReference type="ARBA" id="ARBA00012728"/>
    </source>
</evidence>
<evidence type="ECO:0000256" key="8">
    <source>
        <dbReference type="ARBA" id="ARBA00022553"/>
    </source>
</evidence>
<dbReference type="InterPro" id="IPR005844">
    <property type="entry name" value="A-D-PHexomutase_a/b/a-I"/>
</dbReference>
<dbReference type="Pfam" id="PF02880">
    <property type="entry name" value="PGM_PMM_III"/>
    <property type="match status" value="1"/>
</dbReference>
<comment type="cofactor">
    <cofactor evidence="2">
        <name>Mg(2+)</name>
        <dbReference type="ChEBI" id="CHEBI:18420"/>
    </cofactor>
</comment>
<keyword evidence="11 20" id="KW-0413">Isomerase</keyword>
<accession>W7CY77</accession>
<dbReference type="InterPro" id="IPR016066">
    <property type="entry name" value="A-D-PHexomutase_CS"/>
</dbReference>
<evidence type="ECO:0000313" key="21">
    <source>
        <dbReference type="Proteomes" id="UP000019243"/>
    </source>
</evidence>